<feature type="compositionally biased region" description="Polar residues" evidence="1">
    <location>
        <begin position="76"/>
        <end position="93"/>
    </location>
</feature>
<feature type="region of interest" description="Disordered" evidence="1">
    <location>
        <begin position="131"/>
        <end position="166"/>
    </location>
</feature>
<name>A0ABR4CXE8_9HELO</name>
<keyword evidence="3" id="KW-1185">Reference proteome</keyword>
<protein>
    <submittedName>
        <fullName evidence="2">Uncharacterized protein</fullName>
    </submittedName>
</protein>
<dbReference type="EMBL" id="JAZHXI010000002">
    <property type="protein sequence ID" value="KAL2074589.1"/>
    <property type="molecule type" value="Genomic_DNA"/>
</dbReference>
<accession>A0ABR4CXE8</accession>
<dbReference type="Proteomes" id="UP001595075">
    <property type="component" value="Unassembled WGS sequence"/>
</dbReference>
<organism evidence="2 3">
    <name type="scientific">Oculimacula yallundae</name>
    <dbReference type="NCBI Taxonomy" id="86028"/>
    <lineage>
        <taxon>Eukaryota</taxon>
        <taxon>Fungi</taxon>
        <taxon>Dikarya</taxon>
        <taxon>Ascomycota</taxon>
        <taxon>Pezizomycotina</taxon>
        <taxon>Leotiomycetes</taxon>
        <taxon>Helotiales</taxon>
        <taxon>Ploettnerulaceae</taxon>
        <taxon>Oculimacula</taxon>
    </lineage>
</organism>
<evidence type="ECO:0000313" key="2">
    <source>
        <dbReference type="EMBL" id="KAL2074589.1"/>
    </source>
</evidence>
<gene>
    <name evidence="2" type="ORF">VTL71DRAFT_8367</name>
</gene>
<comment type="caution">
    <text evidence="2">The sequence shown here is derived from an EMBL/GenBank/DDBJ whole genome shotgun (WGS) entry which is preliminary data.</text>
</comment>
<reference evidence="2 3" key="1">
    <citation type="journal article" date="2024" name="Commun. Biol.">
        <title>Comparative genomic analysis of thermophilic fungi reveals convergent evolutionary adaptations and gene losses.</title>
        <authorList>
            <person name="Steindorff A.S."/>
            <person name="Aguilar-Pontes M.V."/>
            <person name="Robinson A.J."/>
            <person name="Andreopoulos B."/>
            <person name="LaButti K."/>
            <person name="Kuo A."/>
            <person name="Mondo S."/>
            <person name="Riley R."/>
            <person name="Otillar R."/>
            <person name="Haridas S."/>
            <person name="Lipzen A."/>
            <person name="Grimwood J."/>
            <person name="Schmutz J."/>
            <person name="Clum A."/>
            <person name="Reid I.D."/>
            <person name="Moisan M.C."/>
            <person name="Butler G."/>
            <person name="Nguyen T.T.M."/>
            <person name="Dewar K."/>
            <person name="Conant G."/>
            <person name="Drula E."/>
            <person name="Henrissat B."/>
            <person name="Hansel C."/>
            <person name="Singer S."/>
            <person name="Hutchinson M.I."/>
            <person name="de Vries R.P."/>
            <person name="Natvig D.O."/>
            <person name="Powell A.J."/>
            <person name="Tsang A."/>
            <person name="Grigoriev I.V."/>
        </authorList>
    </citation>
    <scope>NUCLEOTIDE SEQUENCE [LARGE SCALE GENOMIC DNA]</scope>
    <source>
        <strain evidence="2 3">CBS 494.80</strain>
    </source>
</reference>
<sequence length="180" mass="19768">MCKFMSLCIESADCIPARCSASYRGRRSIKNDKRVSSLSLFSITIPSPFGDLALLLTLPHPMPPASPGNGLAAQICNKTNPATSSRRPQSTHPVRSLRLKSTMHMVLHINRRAAICVLVRLAKEIIASHRDATQRNASPRLAATPQRPSQKPSADHQTLPAKKGQTHILHAALDNKNTWR</sequence>
<feature type="compositionally biased region" description="Polar residues" evidence="1">
    <location>
        <begin position="146"/>
        <end position="156"/>
    </location>
</feature>
<evidence type="ECO:0000313" key="3">
    <source>
        <dbReference type="Proteomes" id="UP001595075"/>
    </source>
</evidence>
<feature type="region of interest" description="Disordered" evidence="1">
    <location>
        <begin position="75"/>
        <end position="96"/>
    </location>
</feature>
<evidence type="ECO:0000256" key="1">
    <source>
        <dbReference type="SAM" id="MobiDB-lite"/>
    </source>
</evidence>
<proteinExistence type="predicted"/>